<dbReference type="SUPFAM" id="SSF51197">
    <property type="entry name" value="Clavaminate synthase-like"/>
    <property type="match status" value="1"/>
</dbReference>
<organism evidence="3 4">
    <name type="scientific">Penicillium hetheringtonii</name>
    <dbReference type="NCBI Taxonomy" id="911720"/>
    <lineage>
        <taxon>Eukaryota</taxon>
        <taxon>Fungi</taxon>
        <taxon>Dikarya</taxon>
        <taxon>Ascomycota</taxon>
        <taxon>Pezizomycotina</taxon>
        <taxon>Eurotiomycetes</taxon>
        <taxon>Eurotiomycetidae</taxon>
        <taxon>Eurotiales</taxon>
        <taxon>Aspergillaceae</taxon>
        <taxon>Penicillium</taxon>
    </lineage>
</organism>
<evidence type="ECO:0000256" key="1">
    <source>
        <dbReference type="SAM" id="MobiDB-lite"/>
    </source>
</evidence>
<dbReference type="Gene3D" id="2.60.120.650">
    <property type="entry name" value="Cupin"/>
    <property type="match status" value="1"/>
</dbReference>
<name>A0AAD6GNL6_9EURO</name>
<feature type="compositionally biased region" description="Low complexity" evidence="1">
    <location>
        <begin position="374"/>
        <end position="387"/>
    </location>
</feature>
<feature type="region of interest" description="Disordered" evidence="1">
    <location>
        <begin position="349"/>
        <end position="387"/>
    </location>
</feature>
<proteinExistence type="predicted"/>
<feature type="compositionally biased region" description="Polar residues" evidence="1">
    <location>
        <begin position="352"/>
        <end position="373"/>
    </location>
</feature>
<accession>A0AAD6GNL6</accession>
<sequence length="469" mass="52177">NFFSTSSIRPYRPLAALPELSLGTFQQDYFVPEKPVVFPPSQFHAIPALTKWFQSAQIKANGEPANSSDHATRLNTEYLQVHAADAFVPLELTELVDAAATEVLSFRQLHGPLNLFLEWMRMVQTTPQATRLYLAQCQLIDLPQILRDDLPTPEIVKRAGKGDVYDANVWIGHPPTYTPLHRDPNPNLFVQLAGSKTVRLLAPADGQAVFAMVRRQLGKNGDRGSAAIRGEEMMQGEERTLLDEMGGGIALRALERASLRLSTGGFDKSQSSQLHLRLSRNFNNQLQSSMRLSQTAYRAALLHFSVNPLLIRASFQPNWALTTTTLPQTPSSRLYTILFPHCPLQKFDSRQAHTMSNSTPETGASKTYTESNTQHQEQQAPEQAQSQEQLYLPETASSEGEDKQLKLGLGPDGAVSLDHLGPMVVNVDGTLSRIGNWEQMTEMERKTTLRVLGKQNKQRLEALKAQGVE</sequence>
<dbReference type="AlphaFoldDB" id="A0AAD6GNL6"/>
<dbReference type="PANTHER" id="PTHR39474:SF1">
    <property type="entry name" value="FUNGAL SPECIFIC TRANSCRIPTION FACTOR"/>
    <property type="match status" value="1"/>
</dbReference>
<protein>
    <recommendedName>
        <fullName evidence="2">Cupin-like domain-containing protein</fullName>
    </recommendedName>
</protein>
<dbReference type="EMBL" id="JAQJAC010000007">
    <property type="protein sequence ID" value="KAJ5578992.1"/>
    <property type="molecule type" value="Genomic_DNA"/>
</dbReference>
<feature type="domain" description="Cupin-like" evidence="2">
    <location>
        <begin position="25"/>
        <end position="211"/>
    </location>
</feature>
<keyword evidence="4" id="KW-1185">Reference proteome</keyword>
<reference evidence="3 4" key="1">
    <citation type="journal article" date="2023" name="IMA Fungus">
        <title>Comparative genomic study of the Penicillium genus elucidates a diverse pangenome and 15 lateral gene transfer events.</title>
        <authorList>
            <person name="Petersen C."/>
            <person name="Sorensen T."/>
            <person name="Nielsen M.R."/>
            <person name="Sondergaard T.E."/>
            <person name="Sorensen J.L."/>
            <person name="Fitzpatrick D.A."/>
            <person name="Frisvad J.C."/>
            <person name="Nielsen K.L."/>
        </authorList>
    </citation>
    <scope>NUCLEOTIDE SEQUENCE [LARGE SCALE GENOMIC DNA]</scope>
    <source>
        <strain evidence="3 4">IBT 29057</strain>
    </source>
</reference>
<dbReference type="PANTHER" id="PTHR39474">
    <property type="entry name" value="UNNAMED PRODUCT"/>
    <property type="match status" value="1"/>
</dbReference>
<comment type="caution">
    <text evidence="3">The sequence shown here is derived from an EMBL/GenBank/DDBJ whole genome shotgun (WGS) entry which is preliminary data.</text>
</comment>
<gene>
    <name evidence="3" type="ORF">N7450_007859</name>
</gene>
<dbReference type="Proteomes" id="UP001216150">
    <property type="component" value="Unassembled WGS sequence"/>
</dbReference>
<evidence type="ECO:0000313" key="4">
    <source>
        <dbReference type="Proteomes" id="UP001216150"/>
    </source>
</evidence>
<dbReference type="Pfam" id="PF13621">
    <property type="entry name" value="Cupin_8"/>
    <property type="match status" value="1"/>
</dbReference>
<feature type="non-terminal residue" evidence="3">
    <location>
        <position position="1"/>
    </location>
</feature>
<dbReference type="InterPro" id="IPR041667">
    <property type="entry name" value="Cupin_8"/>
</dbReference>
<evidence type="ECO:0000313" key="3">
    <source>
        <dbReference type="EMBL" id="KAJ5578992.1"/>
    </source>
</evidence>
<evidence type="ECO:0000259" key="2">
    <source>
        <dbReference type="Pfam" id="PF13621"/>
    </source>
</evidence>